<keyword evidence="6" id="KW-1185">Reference proteome</keyword>
<organism evidence="5 6">
    <name type="scientific">Drechslerella stenobrocha 248</name>
    <dbReference type="NCBI Taxonomy" id="1043628"/>
    <lineage>
        <taxon>Eukaryota</taxon>
        <taxon>Fungi</taxon>
        <taxon>Dikarya</taxon>
        <taxon>Ascomycota</taxon>
        <taxon>Pezizomycotina</taxon>
        <taxon>Orbiliomycetes</taxon>
        <taxon>Orbiliales</taxon>
        <taxon>Orbiliaceae</taxon>
        <taxon>Drechslerella</taxon>
    </lineage>
</organism>
<dbReference type="SMART" id="SM00320">
    <property type="entry name" value="WD40"/>
    <property type="match status" value="8"/>
</dbReference>
<feature type="repeat" description="WD" evidence="3">
    <location>
        <begin position="148"/>
        <end position="178"/>
    </location>
</feature>
<dbReference type="Proteomes" id="UP000024837">
    <property type="component" value="Unassembled WGS sequence"/>
</dbReference>
<proteinExistence type="predicted"/>
<evidence type="ECO:0000256" key="1">
    <source>
        <dbReference type="ARBA" id="ARBA00022574"/>
    </source>
</evidence>
<dbReference type="PROSITE" id="PS50294">
    <property type="entry name" value="WD_REPEATS_REGION"/>
    <property type="match status" value="2"/>
</dbReference>
<dbReference type="InterPro" id="IPR051179">
    <property type="entry name" value="WD_repeat_multifunction"/>
</dbReference>
<dbReference type="InterPro" id="IPR036322">
    <property type="entry name" value="WD40_repeat_dom_sf"/>
</dbReference>
<evidence type="ECO:0000256" key="4">
    <source>
        <dbReference type="SAM" id="MobiDB-lite"/>
    </source>
</evidence>
<dbReference type="Gene3D" id="2.130.10.10">
    <property type="entry name" value="YVTN repeat-like/Quinoprotein amine dehydrogenase"/>
    <property type="match status" value="1"/>
</dbReference>
<dbReference type="PANTHER" id="PTHR19857:SF8">
    <property type="entry name" value="ANGIO-ASSOCIATED MIGRATORY CELL PROTEIN"/>
    <property type="match status" value="1"/>
</dbReference>
<dbReference type="SUPFAM" id="SSF50978">
    <property type="entry name" value="WD40 repeat-like"/>
    <property type="match status" value="1"/>
</dbReference>
<dbReference type="PANTHER" id="PTHR19857">
    <property type="entry name" value="MITOCHONDRIAL DIVISION PROTEIN 1-RELATED"/>
    <property type="match status" value="1"/>
</dbReference>
<reference evidence="5 6" key="1">
    <citation type="submission" date="2013-05" db="EMBL/GenBank/DDBJ databases">
        <title>Drechslerella stenobrocha genome reveals carnivorous origination and mechanical trapping mechanism of predatory fungi.</title>
        <authorList>
            <person name="Liu X."/>
            <person name="Zhang W."/>
            <person name="Liu K."/>
        </authorList>
    </citation>
    <scope>NUCLEOTIDE SEQUENCE [LARGE SCALE GENOMIC DNA]</scope>
    <source>
        <strain evidence="5 6">248</strain>
    </source>
</reference>
<dbReference type="EMBL" id="KI966440">
    <property type="protein sequence ID" value="EWC44534.1"/>
    <property type="molecule type" value="Genomic_DNA"/>
</dbReference>
<sequence length="493" mass="51013">MASPSLRAPGSAYPANDDVAQEAGDHGDEQPTFISNNDALEEIIPDDDQPMDDLSDGEDAGELGSSTAYRGEGAGESIEIDMVNDSIAHFDAHTDSIYSIAQNPRLPGIIATGGGDDVAYIWSTASLDGPTSYQQGRERPGQSPIFKLDGHQESVTSVAFTASGEYLVAGSMNGKVSVTRCTNAGDPTNAASWRKLAEAQEVEEVSWLVAHPTQDAFALGASDGSVWVYGIDAGAPAGSGLVIRHAFYNHTGACTAGTFAKDGALLATVSDDSRLFVHNVESGEVVASFGPEDARFNVEGGLYTVAANPAGSVVVVGGATGECKVVALPTAGTQAGGRSAGARSKGSATAGTQSAQILATLSTQSESIESLAFSPALPLLASASVDKSIVLYDTQRWAVRRTISGHEDSVVKVQFEGGQRGWLLTSCSTDGTVRRWDCRTGEEKYKWQGHVDGVLGFVVDAAGRVITAGDDNIALVFEESGSAPTVGSSAGQP</sequence>
<dbReference type="InterPro" id="IPR001680">
    <property type="entry name" value="WD40_rpt"/>
</dbReference>
<dbReference type="HOGENOM" id="CLU_000288_57_9_1"/>
<keyword evidence="2" id="KW-0677">Repeat</keyword>
<protein>
    <submittedName>
        <fullName evidence="5">Uncharacterized protein</fullName>
    </submittedName>
</protein>
<evidence type="ECO:0000256" key="3">
    <source>
        <dbReference type="PROSITE-ProRule" id="PRU00221"/>
    </source>
</evidence>
<evidence type="ECO:0000313" key="5">
    <source>
        <dbReference type="EMBL" id="EWC44534.1"/>
    </source>
</evidence>
<dbReference type="Pfam" id="PF00400">
    <property type="entry name" value="WD40"/>
    <property type="match status" value="4"/>
</dbReference>
<dbReference type="AlphaFoldDB" id="W7HN50"/>
<accession>W7HN50</accession>
<feature type="repeat" description="WD" evidence="3">
    <location>
        <begin position="361"/>
        <end position="402"/>
    </location>
</feature>
<feature type="repeat" description="WD" evidence="3">
    <location>
        <begin position="90"/>
        <end position="123"/>
    </location>
</feature>
<feature type="region of interest" description="Disordered" evidence="4">
    <location>
        <begin position="1"/>
        <end position="71"/>
    </location>
</feature>
<evidence type="ECO:0000256" key="2">
    <source>
        <dbReference type="ARBA" id="ARBA00022737"/>
    </source>
</evidence>
<dbReference type="InterPro" id="IPR015943">
    <property type="entry name" value="WD40/YVTN_repeat-like_dom_sf"/>
</dbReference>
<dbReference type="PROSITE" id="PS50082">
    <property type="entry name" value="WD_REPEATS_2"/>
    <property type="match status" value="4"/>
</dbReference>
<dbReference type="OrthoDB" id="10261640at2759"/>
<keyword evidence="1 3" id="KW-0853">WD repeat</keyword>
<feature type="repeat" description="WD" evidence="3">
    <location>
        <begin position="403"/>
        <end position="446"/>
    </location>
</feature>
<gene>
    <name evidence="5" type="ORF">DRE_06706</name>
</gene>
<feature type="compositionally biased region" description="Acidic residues" evidence="4">
    <location>
        <begin position="39"/>
        <end position="61"/>
    </location>
</feature>
<name>W7HN50_9PEZI</name>
<evidence type="ECO:0000313" key="6">
    <source>
        <dbReference type="Proteomes" id="UP000024837"/>
    </source>
</evidence>